<evidence type="ECO:0008006" key="4">
    <source>
        <dbReference type="Google" id="ProtNLM"/>
    </source>
</evidence>
<feature type="transmembrane region" description="Helical" evidence="1">
    <location>
        <begin position="71"/>
        <end position="91"/>
    </location>
</feature>
<dbReference type="Proteomes" id="UP001432322">
    <property type="component" value="Unassembled WGS sequence"/>
</dbReference>
<gene>
    <name evidence="2" type="ORF">PFISCL1PPCAC_27184</name>
</gene>
<sequence>MGIDSFGLSVNTLEQVFLRVGELTGAKNRSEIVQEKLTALLEENENRLVGLAGYGKQFLYLQYKRICYELIHYKSFLLIFLPLIGLIYLAAKLPEMMDGMRRRGYERESNDVLSFPQCARIGIEKSSGLVDKFRSALPPNSDCIVLEEIDNVKKWFEDTELLYRPPILAAVSRDIELGELVLHQAPSRHLSFPALAATFIRALSSEPFKLSIHHVNARMTSENESSQSADSDDSQNTHDMNLDSMVIAVFLLTLPILIHRFIGFYVVERSIKFGHQVMLRKECFSYQKARKNMKKHKYFFLIYKINEIYYLISNFLMVSPKSGSGLLLSFPTI</sequence>
<comment type="caution">
    <text evidence="2">The sequence shown here is derived from an EMBL/GenBank/DDBJ whole genome shotgun (WGS) entry which is preliminary data.</text>
</comment>
<keyword evidence="1" id="KW-1133">Transmembrane helix</keyword>
<evidence type="ECO:0000256" key="1">
    <source>
        <dbReference type="SAM" id="Phobius"/>
    </source>
</evidence>
<accession>A0AAV5WV11</accession>
<evidence type="ECO:0000313" key="2">
    <source>
        <dbReference type="EMBL" id="GMT35887.1"/>
    </source>
</evidence>
<feature type="transmembrane region" description="Helical" evidence="1">
    <location>
        <begin position="245"/>
        <end position="267"/>
    </location>
</feature>
<keyword evidence="3" id="KW-1185">Reference proteome</keyword>
<keyword evidence="1" id="KW-0812">Transmembrane</keyword>
<dbReference type="EMBL" id="BTSY01000007">
    <property type="protein sequence ID" value="GMT35887.1"/>
    <property type="molecule type" value="Genomic_DNA"/>
</dbReference>
<organism evidence="2 3">
    <name type="scientific">Pristionchus fissidentatus</name>
    <dbReference type="NCBI Taxonomy" id="1538716"/>
    <lineage>
        <taxon>Eukaryota</taxon>
        <taxon>Metazoa</taxon>
        <taxon>Ecdysozoa</taxon>
        <taxon>Nematoda</taxon>
        <taxon>Chromadorea</taxon>
        <taxon>Rhabditida</taxon>
        <taxon>Rhabditina</taxon>
        <taxon>Diplogasteromorpha</taxon>
        <taxon>Diplogasteroidea</taxon>
        <taxon>Neodiplogasteridae</taxon>
        <taxon>Pristionchus</taxon>
    </lineage>
</organism>
<proteinExistence type="predicted"/>
<feature type="transmembrane region" description="Helical" evidence="1">
    <location>
        <begin position="298"/>
        <end position="318"/>
    </location>
</feature>
<name>A0AAV5WV11_9BILA</name>
<reference evidence="2" key="1">
    <citation type="submission" date="2023-10" db="EMBL/GenBank/DDBJ databases">
        <title>Genome assembly of Pristionchus species.</title>
        <authorList>
            <person name="Yoshida K."/>
            <person name="Sommer R.J."/>
        </authorList>
    </citation>
    <scope>NUCLEOTIDE SEQUENCE</scope>
    <source>
        <strain evidence="2">RS5133</strain>
    </source>
</reference>
<dbReference type="AlphaFoldDB" id="A0AAV5WV11"/>
<evidence type="ECO:0000313" key="3">
    <source>
        <dbReference type="Proteomes" id="UP001432322"/>
    </source>
</evidence>
<keyword evidence="1" id="KW-0472">Membrane</keyword>
<protein>
    <recommendedName>
        <fullName evidence="4">ABC transmembrane type-1 domain-containing protein</fullName>
    </recommendedName>
</protein>